<dbReference type="InParanoid" id="F2UBM0"/>
<dbReference type="EMBL" id="GL832967">
    <property type="protein sequence ID" value="EGD73886.1"/>
    <property type="molecule type" value="Genomic_DNA"/>
</dbReference>
<name>F2UBM0_SALR5</name>
<gene>
    <name evidence="3" type="ORF">PTSG_05581</name>
</gene>
<evidence type="ECO:0000313" key="4">
    <source>
        <dbReference type="Proteomes" id="UP000007799"/>
    </source>
</evidence>
<dbReference type="GeneID" id="16074026"/>
<evidence type="ECO:0000313" key="3">
    <source>
        <dbReference type="EMBL" id="EGD73886.1"/>
    </source>
</evidence>
<accession>F2UBM0</accession>
<feature type="compositionally biased region" description="Basic residues" evidence="2">
    <location>
        <begin position="132"/>
        <end position="145"/>
    </location>
</feature>
<dbReference type="RefSeq" id="XP_004993449.1">
    <property type="nucleotide sequence ID" value="XM_004993392.1"/>
</dbReference>
<dbReference type="KEGG" id="sre:PTSG_05581"/>
<feature type="region of interest" description="Disordered" evidence="2">
    <location>
        <begin position="200"/>
        <end position="239"/>
    </location>
</feature>
<organism evidence="4">
    <name type="scientific">Salpingoeca rosetta (strain ATCC 50818 / BSB-021)</name>
    <dbReference type="NCBI Taxonomy" id="946362"/>
    <lineage>
        <taxon>Eukaryota</taxon>
        <taxon>Choanoflagellata</taxon>
        <taxon>Craspedida</taxon>
        <taxon>Salpingoecidae</taxon>
        <taxon>Salpingoeca</taxon>
    </lineage>
</organism>
<sequence length="312" mass="36539">MAGLYGGYGGATGSRMWSALELARRDHRMEYAVDGTHQYLAPEAEAKLLEAQTRAQKLEEEARLHAFRKAVLDRVREREEQKRQKLLALSQRAARQQAEVLRVNSDYHDYVERNAKAIHPVSGAEMTAQQRHPTRHRAAEHLKRRSVSEVAAANTARSLPCDTAQRNPHRRTPARLRGMWNNEERLVHCLQAIEAEEHVLQQQQQRQQHLNDSGFGDEGDVDDEDDEVTKGSLQGEQPWTDWRDDMVHPFWDTGAVRQELERQKRAQFGLYRRVYMDRERAQVRAHRQQTQHAAEIEEMKKWRELHRRMHEN</sequence>
<dbReference type="AlphaFoldDB" id="F2UBM0"/>
<protein>
    <submittedName>
        <fullName evidence="3">Uncharacterized protein</fullName>
    </submittedName>
</protein>
<reference evidence="3" key="1">
    <citation type="submission" date="2009-08" db="EMBL/GenBank/DDBJ databases">
        <title>Annotation of Salpingoeca rosetta.</title>
        <authorList>
            <consortium name="The Broad Institute Genome Sequencing Platform"/>
            <person name="Russ C."/>
            <person name="Cuomo C."/>
            <person name="Burger G."/>
            <person name="Gray M.W."/>
            <person name="Holland P.W.H."/>
            <person name="King N."/>
            <person name="Lang F.B.F."/>
            <person name="Roger A.J."/>
            <person name="Ruiz-Trillo I."/>
            <person name="Young S.K."/>
            <person name="Zeng Q."/>
            <person name="Gargeya S."/>
            <person name="Alvarado L."/>
            <person name="Berlin A."/>
            <person name="Chapman S.B."/>
            <person name="Chen Z."/>
            <person name="Freedman E."/>
            <person name="Gellesch M."/>
            <person name="Goldberg J."/>
            <person name="Griggs A."/>
            <person name="Gujja S."/>
            <person name="Heilman E."/>
            <person name="Heiman D."/>
            <person name="Howarth C."/>
            <person name="Mehta T."/>
            <person name="Neiman D."/>
            <person name="Pearson M."/>
            <person name="Roberts A."/>
            <person name="Saif S."/>
            <person name="Shea T."/>
            <person name="Shenoy N."/>
            <person name="Sisk P."/>
            <person name="Stolte C."/>
            <person name="Sykes S."/>
            <person name="White J."/>
            <person name="Yandava C."/>
            <person name="Haas B."/>
            <person name="Nusbaum C."/>
            <person name="Birren B."/>
        </authorList>
    </citation>
    <scope>NUCLEOTIDE SEQUENCE [LARGE SCALE GENOMIC DNA]</scope>
    <source>
        <strain evidence="3">ATCC 50818</strain>
    </source>
</reference>
<proteinExistence type="predicted"/>
<evidence type="ECO:0000256" key="1">
    <source>
        <dbReference type="SAM" id="Coils"/>
    </source>
</evidence>
<keyword evidence="4" id="KW-1185">Reference proteome</keyword>
<dbReference type="Proteomes" id="UP000007799">
    <property type="component" value="Unassembled WGS sequence"/>
</dbReference>
<dbReference type="OrthoDB" id="10007210at2759"/>
<feature type="region of interest" description="Disordered" evidence="2">
    <location>
        <begin position="125"/>
        <end position="156"/>
    </location>
</feature>
<evidence type="ECO:0000256" key="2">
    <source>
        <dbReference type="SAM" id="MobiDB-lite"/>
    </source>
</evidence>
<feature type="compositionally biased region" description="Acidic residues" evidence="2">
    <location>
        <begin position="215"/>
        <end position="227"/>
    </location>
</feature>
<keyword evidence="1" id="KW-0175">Coiled coil</keyword>
<feature type="coiled-coil region" evidence="1">
    <location>
        <begin position="41"/>
        <end position="99"/>
    </location>
</feature>